<protein>
    <recommendedName>
        <fullName evidence="4">Type III secretion effector protein</fullName>
    </recommendedName>
</protein>
<name>A0ABX2QX91_9PSED</name>
<evidence type="ECO:0000256" key="1">
    <source>
        <dbReference type="SAM" id="MobiDB-lite"/>
    </source>
</evidence>
<reference evidence="2 3" key="1">
    <citation type="submission" date="2020-04" db="EMBL/GenBank/DDBJ databases">
        <title>Molecular characterization of pseudomonads from Agaricus bisporus reveal novel blotch 2 pathogens in Western Europe.</title>
        <authorList>
            <person name="Taparia T."/>
            <person name="Krijger M."/>
            <person name="Haynes E."/>
            <person name="Elpinstone J.G."/>
            <person name="Noble R."/>
            <person name="Van Der Wolf J."/>
        </authorList>
    </citation>
    <scope>NUCLEOTIDE SEQUENCE [LARGE SCALE GENOMIC DNA]</scope>
    <source>
        <strain evidence="2 3">P7774</strain>
    </source>
</reference>
<proteinExistence type="predicted"/>
<organism evidence="2 3">
    <name type="scientific">Pseudomonas reactans</name>
    <dbReference type="NCBI Taxonomy" id="117680"/>
    <lineage>
        <taxon>Bacteria</taxon>
        <taxon>Pseudomonadati</taxon>
        <taxon>Pseudomonadota</taxon>
        <taxon>Gammaproteobacteria</taxon>
        <taxon>Pseudomonadales</taxon>
        <taxon>Pseudomonadaceae</taxon>
        <taxon>Pseudomonas</taxon>
    </lineage>
</organism>
<keyword evidence="3" id="KW-1185">Reference proteome</keyword>
<evidence type="ECO:0000313" key="3">
    <source>
        <dbReference type="Proteomes" id="UP000572863"/>
    </source>
</evidence>
<feature type="region of interest" description="Disordered" evidence="1">
    <location>
        <begin position="1"/>
        <end position="35"/>
    </location>
</feature>
<evidence type="ECO:0000313" key="2">
    <source>
        <dbReference type="EMBL" id="NWD95013.1"/>
    </source>
</evidence>
<gene>
    <name evidence="2" type="ORF">HX871_11335</name>
</gene>
<accession>A0ABX2QX91</accession>
<feature type="compositionally biased region" description="Polar residues" evidence="1">
    <location>
        <begin position="1"/>
        <end position="21"/>
    </location>
</feature>
<comment type="caution">
    <text evidence="2">The sequence shown here is derived from an EMBL/GenBank/DDBJ whole genome shotgun (WGS) entry which is preliminary data.</text>
</comment>
<dbReference type="Proteomes" id="UP000572863">
    <property type="component" value="Unassembled WGS sequence"/>
</dbReference>
<dbReference type="RefSeq" id="WP_026000047.1">
    <property type="nucleotide sequence ID" value="NZ_JACAQM010000020.1"/>
</dbReference>
<sequence length="311" mass="34127">MTGSVNNRGYIQPVTSNTLNLPSAGAGGPTGNGKVRDAVDAQVLGAPLPAAQSSSSSFVNGASRHFDGQNFYEGMTKAGNPFVSSDDHLLATDLKNNLSLLDAFKKDGQLTQASLHEIAKEEPSSSKVSERTIMLVREILNRPRLNESIMAKGGVITHDSLGKAADLQIGNTNPNTQSADPFRAKTDAQVVQIFKGMFDDLRDKSEDRTFFFEKHRYVKKETIVEMSKDPNQTGNDGEPLRDARTGFPLKKYSEQQVYLAKNLMERPGLMASLDSSKANGHKIFGGNNNEGWLKNHSLDRWLKNEKEEKGQ</sequence>
<evidence type="ECO:0008006" key="4">
    <source>
        <dbReference type="Google" id="ProtNLM"/>
    </source>
</evidence>
<dbReference type="EMBL" id="JACARY010000019">
    <property type="protein sequence ID" value="NWD95013.1"/>
    <property type="molecule type" value="Genomic_DNA"/>
</dbReference>